<protein>
    <submittedName>
        <fullName evidence="1">Uncharacterized protein</fullName>
    </submittedName>
</protein>
<organism evidence="1 2">
    <name type="scientific">Gossypium arboreum</name>
    <name type="common">Tree cotton</name>
    <name type="synonym">Gossypium nanking</name>
    <dbReference type="NCBI Taxonomy" id="29729"/>
    <lineage>
        <taxon>Eukaryota</taxon>
        <taxon>Viridiplantae</taxon>
        <taxon>Streptophyta</taxon>
        <taxon>Embryophyta</taxon>
        <taxon>Tracheophyta</taxon>
        <taxon>Spermatophyta</taxon>
        <taxon>Magnoliopsida</taxon>
        <taxon>eudicotyledons</taxon>
        <taxon>Gunneridae</taxon>
        <taxon>Pentapetalae</taxon>
        <taxon>rosids</taxon>
        <taxon>malvids</taxon>
        <taxon>Malvales</taxon>
        <taxon>Malvaceae</taxon>
        <taxon>Malvoideae</taxon>
        <taxon>Gossypium</taxon>
    </lineage>
</organism>
<dbReference type="AlphaFoldDB" id="A0A0B0MC34"/>
<accession>A0A0B0MC34</accession>
<name>A0A0B0MC34_GOSAR</name>
<keyword evidence="2" id="KW-1185">Reference proteome</keyword>
<sequence>MYWRHNLSVSSSTSNMILRNLSENHFSDKIFGDENP</sequence>
<gene>
    <name evidence="1" type="ORF">F383_37166</name>
</gene>
<comment type="caution">
    <text evidence="1">The sequence shown here is derived from an EMBL/GenBank/DDBJ whole genome shotgun (WGS) entry which is preliminary data.</text>
</comment>
<evidence type="ECO:0000313" key="2">
    <source>
        <dbReference type="Proteomes" id="UP000032142"/>
    </source>
</evidence>
<proteinExistence type="predicted"/>
<evidence type="ECO:0000313" key="1">
    <source>
        <dbReference type="EMBL" id="KHF97911.1"/>
    </source>
</evidence>
<dbReference type="EMBL" id="JRRC01021382">
    <property type="protein sequence ID" value="KHF97911.1"/>
    <property type="molecule type" value="Genomic_DNA"/>
</dbReference>
<reference evidence="2" key="1">
    <citation type="submission" date="2014-09" db="EMBL/GenBank/DDBJ databases">
        <authorList>
            <person name="Mudge J."/>
            <person name="Ramaraj T."/>
            <person name="Lindquist I.E."/>
            <person name="Bharti A.K."/>
            <person name="Sundararajan A."/>
            <person name="Cameron C.T."/>
            <person name="Woodward J.E."/>
            <person name="May G.D."/>
            <person name="Brubaker C."/>
            <person name="Broadhvest J."/>
            <person name="Wilkins T.A."/>
        </authorList>
    </citation>
    <scope>NUCLEOTIDE SEQUENCE</scope>
    <source>
        <strain evidence="2">cv. AKA8401</strain>
    </source>
</reference>
<dbReference type="Proteomes" id="UP000032142">
    <property type="component" value="Unassembled WGS sequence"/>
</dbReference>